<dbReference type="PANTHER" id="PTHR35803:SF2">
    <property type="entry name" value="RETAINING ALPHA-GALACTOSIDASE"/>
    <property type="match status" value="1"/>
</dbReference>
<dbReference type="InterPro" id="IPR013785">
    <property type="entry name" value="Aldolase_TIM"/>
</dbReference>
<dbReference type="InterPro" id="IPR029483">
    <property type="entry name" value="GH97_C"/>
</dbReference>
<dbReference type="EC" id="3.2.1.22" evidence="6"/>
<dbReference type="InterPro" id="IPR013780">
    <property type="entry name" value="Glyco_hydro_b"/>
</dbReference>
<dbReference type="RefSeq" id="WP_145246699.1">
    <property type="nucleotide sequence ID" value="NZ_CP036278.1"/>
</dbReference>
<protein>
    <submittedName>
        <fullName evidence="6">Retaining alpha-galactosidase</fullName>
        <ecNumber evidence="6">3.2.1.22</ecNumber>
    </submittedName>
</protein>
<feature type="domain" description="Glycosyl-hydrolase 97 catalytic" evidence="3">
    <location>
        <begin position="311"/>
        <end position="443"/>
    </location>
</feature>
<dbReference type="KEGG" id="amuc:Pan181_21130"/>
<keyword evidence="1 6" id="KW-0378">Hydrolase</keyword>
<dbReference type="InterPro" id="IPR014718">
    <property type="entry name" value="GH-type_carb-bd"/>
</dbReference>
<keyword evidence="7" id="KW-1185">Reference proteome</keyword>
<evidence type="ECO:0000313" key="6">
    <source>
        <dbReference type="EMBL" id="QDU55911.1"/>
    </source>
</evidence>
<dbReference type="Gene3D" id="2.60.40.1180">
    <property type="entry name" value="Golgi alpha-mannosidase II"/>
    <property type="match status" value="1"/>
</dbReference>
<dbReference type="EMBL" id="CP036278">
    <property type="protein sequence ID" value="QDU55911.1"/>
    <property type="molecule type" value="Genomic_DNA"/>
</dbReference>
<feature type="domain" description="Glycosyl-hydrolase 97 C-terminal oligomerisation" evidence="5">
    <location>
        <begin position="526"/>
        <end position="618"/>
    </location>
</feature>
<evidence type="ECO:0000256" key="2">
    <source>
        <dbReference type="ARBA" id="ARBA00023295"/>
    </source>
</evidence>
<dbReference type="Proteomes" id="UP000315750">
    <property type="component" value="Chromosome"/>
</dbReference>
<gene>
    <name evidence="6" type="ORF">Pan181_21130</name>
</gene>
<dbReference type="Gene3D" id="2.70.98.10">
    <property type="match status" value="1"/>
</dbReference>
<sequence length="623" mass="69424">MTLLQLMPGCLSQSSLLRRGLVLVVALATLCWSDARAEVLSSPNGQVKCQLTTTPQLSAALSLNDQQVAEAAGIGLRIDGVDLGEQPKVLAISPVKEVNETYRRFGAHSTATNHYNEYVVQVQSQDGQKWSLEFRLFDDAVAYRLKVDREGASHIDGDFADWQFPVDATIWQQGAGNRSYEGEYLGFSVGGLETGSRLMIPTTMVLADGSYAMITEANLVHYSDMVIEVSGEGKFRQVFHDDSNGWEHTGDIVTPWRVVVMTDNLNQLVNSDVVSNLCPPPNEALQNAEWIKPGRCCWHWLVTFHPRLEDQEAWIDGTSELGWEYYLIDDGWRNWNGGDEAAWQALADLVKYAEQRDVQLWAWVDSKYVFTHQQREAYFAKARSIGLVGLKIDFPHPANREWVDWYDATLADAAQAHLMINFHGALKPTGRERTWPNELTREAIRGRKQGKLPASHDTALPFVRYVQGPADYTPTVLAADKLNGSTVAHELAMAVVYTSPLLCMGDSPAHYLESDAADLLKAIPSTWDETIVLPGSQVGSLAAFARRKGDDWFIGVLNAKAGEFEIDTRFLGDKQYQLVELRDTEGENAKFDRRDGKIAGGQRLSLRLSADGGYVAWLRPVED</sequence>
<dbReference type="OrthoDB" id="57532at2"/>
<dbReference type="PANTHER" id="PTHR35803">
    <property type="entry name" value="GLUCAN 1,4-ALPHA-GLUCOSIDASE SUSB-RELATED"/>
    <property type="match status" value="1"/>
</dbReference>
<evidence type="ECO:0000256" key="1">
    <source>
        <dbReference type="ARBA" id="ARBA00022801"/>
    </source>
</evidence>
<accession>A0A518AMI7</accession>
<dbReference type="GO" id="GO:0004557">
    <property type="term" value="F:alpha-galactosidase activity"/>
    <property type="evidence" value="ECO:0007669"/>
    <property type="project" value="UniProtKB-EC"/>
</dbReference>
<evidence type="ECO:0000259" key="4">
    <source>
        <dbReference type="Pfam" id="PF14508"/>
    </source>
</evidence>
<dbReference type="InterPro" id="IPR029486">
    <property type="entry name" value="GH97_N"/>
</dbReference>
<name>A0A518AMI7_9BACT</name>
<dbReference type="Pfam" id="PF10566">
    <property type="entry name" value="Glyco_hydro_97"/>
    <property type="match status" value="1"/>
</dbReference>
<proteinExistence type="predicted"/>
<dbReference type="Pfam" id="PF14508">
    <property type="entry name" value="GH97_N"/>
    <property type="match status" value="1"/>
</dbReference>
<dbReference type="InterPro" id="IPR019563">
    <property type="entry name" value="GH97_catalytic"/>
</dbReference>
<dbReference type="SUPFAM" id="SSF51445">
    <property type="entry name" value="(Trans)glycosidases"/>
    <property type="match status" value="1"/>
</dbReference>
<dbReference type="AlphaFoldDB" id="A0A518AMI7"/>
<dbReference type="InterPro" id="IPR052720">
    <property type="entry name" value="Glycosyl_hydrolase_97"/>
</dbReference>
<reference evidence="6 7" key="1">
    <citation type="submission" date="2019-02" db="EMBL/GenBank/DDBJ databases">
        <title>Deep-cultivation of Planctomycetes and their phenomic and genomic characterization uncovers novel biology.</title>
        <authorList>
            <person name="Wiegand S."/>
            <person name="Jogler M."/>
            <person name="Boedeker C."/>
            <person name="Pinto D."/>
            <person name="Vollmers J."/>
            <person name="Rivas-Marin E."/>
            <person name="Kohn T."/>
            <person name="Peeters S.H."/>
            <person name="Heuer A."/>
            <person name="Rast P."/>
            <person name="Oberbeckmann S."/>
            <person name="Bunk B."/>
            <person name="Jeske O."/>
            <person name="Meyerdierks A."/>
            <person name="Storesund J.E."/>
            <person name="Kallscheuer N."/>
            <person name="Luecker S."/>
            <person name="Lage O.M."/>
            <person name="Pohl T."/>
            <person name="Merkel B.J."/>
            <person name="Hornburger P."/>
            <person name="Mueller R.-W."/>
            <person name="Bruemmer F."/>
            <person name="Labrenz M."/>
            <person name="Spormann A.M."/>
            <person name="Op den Camp H."/>
            <person name="Overmann J."/>
            <person name="Amann R."/>
            <person name="Jetten M.S.M."/>
            <person name="Mascher T."/>
            <person name="Medema M.H."/>
            <person name="Devos D.P."/>
            <person name="Kaster A.-K."/>
            <person name="Ovreas L."/>
            <person name="Rohde M."/>
            <person name="Galperin M.Y."/>
            <person name="Jogler C."/>
        </authorList>
    </citation>
    <scope>NUCLEOTIDE SEQUENCE [LARGE SCALE GENOMIC DNA]</scope>
    <source>
        <strain evidence="6 7">Pan181</strain>
    </source>
</reference>
<keyword evidence="2 6" id="KW-0326">Glycosidase</keyword>
<evidence type="ECO:0000259" key="5">
    <source>
        <dbReference type="Pfam" id="PF14509"/>
    </source>
</evidence>
<dbReference type="InterPro" id="IPR017853">
    <property type="entry name" value="GH"/>
</dbReference>
<dbReference type="GO" id="GO:0030246">
    <property type="term" value="F:carbohydrate binding"/>
    <property type="evidence" value="ECO:0007669"/>
    <property type="project" value="InterPro"/>
</dbReference>
<evidence type="ECO:0000259" key="3">
    <source>
        <dbReference type="Pfam" id="PF10566"/>
    </source>
</evidence>
<dbReference type="Pfam" id="PF14509">
    <property type="entry name" value="GH97_C"/>
    <property type="match status" value="1"/>
</dbReference>
<feature type="domain" description="Glycosyl-hydrolase 97 N-terminal" evidence="4">
    <location>
        <begin position="40"/>
        <end position="280"/>
    </location>
</feature>
<dbReference type="Gene3D" id="3.20.20.70">
    <property type="entry name" value="Aldolase class I"/>
    <property type="match status" value="1"/>
</dbReference>
<evidence type="ECO:0000313" key="7">
    <source>
        <dbReference type="Proteomes" id="UP000315750"/>
    </source>
</evidence>
<organism evidence="6 7">
    <name type="scientific">Aeoliella mucimassa</name>
    <dbReference type="NCBI Taxonomy" id="2527972"/>
    <lineage>
        <taxon>Bacteria</taxon>
        <taxon>Pseudomonadati</taxon>
        <taxon>Planctomycetota</taxon>
        <taxon>Planctomycetia</taxon>
        <taxon>Pirellulales</taxon>
        <taxon>Lacipirellulaceae</taxon>
        <taxon>Aeoliella</taxon>
    </lineage>
</organism>